<dbReference type="SUPFAM" id="SSF101478">
    <property type="entry name" value="ADP-ribosylglycohydrolase"/>
    <property type="match status" value="1"/>
</dbReference>
<evidence type="ECO:0000256" key="22">
    <source>
        <dbReference type="ARBA" id="ARBA00043187"/>
    </source>
</evidence>
<dbReference type="PANTHER" id="PTHR16222:SF24">
    <property type="entry name" value="ADP-RIBOSYLHYDROLASE ARH3"/>
    <property type="match status" value="1"/>
</dbReference>
<evidence type="ECO:0000256" key="17">
    <source>
        <dbReference type="ARBA" id="ARBA00041057"/>
    </source>
</evidence>
<dbReference type="GO" id="GO:0004649">
    <property type="term" value="F:poly(ADP-ribose) glycohydrolase activity"/>
    <property type="evidence" value="ECO:0007669"/>
    <property type="project" value="UniProtKB-EC"/>
</dbReference>
<evidence type="ECO:0000256" key="2">
    <source>
        <dbReference type="ARBA" id="ARBA00004286"/>
    </source>
</evidence>
<dbReference type="InterPro" id="IPR005502">
    <property type="entry name" value="Ribosyl_crysJ1"/>
</dbReference>
<organism evidence="26 27">
    <name type="scientific">Magallana gigas</name>
    <name type="common">Pacific oyster</name>
    <name type="synonym">Crassostrea gigas</name>
    <dbReference type="NCBI Taxonomy" id="29159"/>
    <lineage>
        <taxon>Eukaryota</taxon>
        <taxon>Metazoa</taxon>
        <taxon>Spiralia</taxon>
        <taxon>Lophotrochozoa</taxon>
        <taxon>Mollusca</taxon>
        <taxon>Bivalvia</taxon>
        <taxon>Autobranchia</taxon>
        <taxon>Pteriomorphia</taxon>
        <taxon>Ostreida</taxon>
        <taxon>Ostreoidea</taxon>
        <taxon>Ostreidae</taxon>
        <taxon>Magallana</taxon>
    </lineage>
</organism>
<keyword evidence="8" id="KW-0158">Chromosome</keyword>
<dbReference type="GO" id="GO:0005634">
    <property type="term" value="C:nucleus"/>
    <property type="evidence" value="ECO:0007669"/>
    <property type="project" value="UniProtKB-SubCell"/>
</dbReference>
<keyword evidence="10 25" id="KW-0479">Metal-binding</keyword>
<evidence type="ECO:0000256" key="7">
    <source>
        <dbReference type="ARBA" id="ARBA00012255"/>
    </source>
</evidence>
<evidence type="ECO:0000313" key="26">
    <source>
        <dbReference type="EnsemblMetazoa" id="G15716.2:cds"/>
    </source>
</evidence>
<evidence type="ECO:0000256" key="23">
    <source>
        <dbReference type="ARBA" id="ARBA00043193"/>
    </source>
</evidence>
<feature type="binding site" evidence="25">
    <location>
        <position position="71"/>
    </location>
    <ligand>
        <name>Mg(2+)</name>
        <dbReference type="ChEBI" id="CHEBI:18420"/>
        <label>1</label>
    </ligand>
</feature>
<name>A0A8W8ISW5_MAGGI</name>
<feature type="binding site" evidence="25">
    <location>
        <position position="327"/>
    </location>
    <ligand>
        <name>Mg(2+)</name>
        <dbReference type="ChEBI" id="CHEBI:18420"/>
        <label>1</label>
    </ligand>
</feature>
<evidence type="ECO:0000256" key="1">
    <source>
        <dbReference type="ARBA" id="ARBA00004123"/>
    </source>
</evidence>
<dbReference type="GO" id="GO:0006281">
    <property type="term" value="P:DNA repair"/>
    <property type="evidence" value="ECO:0007669"/>
    <property type="project" value="UniProtKB-KW"/>
</dbReference>
<dbReference type="Proteomes" id="UP000005408">
    <property type="component" value="Unassembled WGS sequence"/>
</dbReference>
<evidence type="ECO:0000256" key="3">
    <source>
        <dbReference type="ARBA" id="ARBA00004305"/>
    </source>
</evidence>
<evidence type="ECO:0000256" key="8">
    <source>
        <dbReference type="ARBA" id="ARBA00022454"/>
    </source>
</evidence>
<dbReference type="GO" id="GO:0005694">
    <property type="term" value="C:chromosome"/>
    <property type="evidence" value="ECO:0007669"/>
    <property type="project" value="UniProtKB-SubCell"/>
</dbReference>
<evidence type="ECO:0000256" key="6">
    <source>
        <dbReference type="ARBA" id="ARBA00011245"/>
    </source>
</evidence>
<sequence length="375" mass="41491">MSKNVLLSKFKGALVGAVLGDCIGSEFEGLWAKSIGVEKVLKSIGKLESEYDPATDGRKADKQDMLLRDYTDDTAMARSVAQSLIENKGFDAKHMAKMFSEEYFKDPYRGYGGSIITVFSKLKDAEFADPYKPAAEQFDGEGSYGNGGAMRIVPAPLFAYRQNDVQHLTELVEQITKITHSHPSAINGAIFQSFAVDLALRGSKEVDTGAFCDELQKRIMEREKKVTEKIKKRKLEEVEAEEDKEATPFDFPYASITDDIRKYALQDDLPSTEEITGNLGTDISAYRSVPTAVYSFLRASKHIDKLEDRNSFEKTIIYAITLGGDTDTIATMAGAIAGAWYGIEAIPKSWQASCESVEDALKFAEQLYELSSTSE</sequence>
<dbReference type="EnsemblMetazoa" id="G15716.2">
    <property type="protein sequence ID" value="G15716.2:cds"/>
    <property type="gene ID" value="G15716"/>
</dbReference>
<dbReference type="Pfam" id="PF03747">
    <property type="entry name" value="ADP_ribosyl_GH"/>
    <property type="match status" value="1"/>
</dbReference>
<evidence type="ECO:0000256" key="9">
    <source>
        <dbReference type="ARBA" id="ARBA00022490"/>
    </source>
</evidence>
<keyword evidence="13 25" id="KW-0460">Magnesium</keyword>
<feature type="binding site" evidence="25">
    <location>
        <position position="73"/>
    </location>
    <ligand>
        <name>Mg(2+)</name>
        <dbReference type="ChEBI" id="CHEBI:18420"/>
        <label>1</label>
    </ligand>
</feature>
<evidence type="ECO:0000256" key="24">
    <source>
        <dbReference type="ARBA" id="ARBA00049015"/>
    </source>
</evidence>
<keyword evidence="11" id="KW-0227">DNA damage</keyword>
<evidence type="ECO:0000256" key="11">
    <source>
        <dbReference type="ARBA" id="ARBA00022763"/>
    </source>
</evidence>
<dbReference type="OrthoDB" id="410104at2759"/>
<dbReference type="FunFam" id="1.10.4080.10:FF:000001">
    <property type="entry name" value="ADP-ribose glycohydrolase ARH3"/>
    <property type="match status" value="1"/>
</dbReference>
<dbReference type="GO" id="GO:0140290">
    <property type="term" value="P:peptidyl-serine ADP-deribosylation"/>
    <property type="evidence" value="ECO:0007669"/>
    <property type="project" value="UniProtKB-ARBA"/>
</dbReference>
<comment type="subcellular location">
    <subcellularLocation>
        <location evidence="2">Chromosome</location>
    </subcellularLocation>
    <subcellularLocation>
        <location evidence="4">Cytoplasm</location>
    </subcellularLocation>
    <subcellularLocation>
        <location evidence="3">Mitochondrion matrix</location>
    </subcellularLocation>
    <subcellularLocation>
        <location evidence="1">Nucleus</location>
    </subcellularLocation>
</comment>
<evidence type="ECO:0000256" key="4">
    <source>
        <dbReference type="ARBA" id="ARBA00004496"/>
    </source>
</evidence>
<accession>A0A8W8ISW5</accession>
<comment type="cofactor">
    <cofactor evidence="25">
        <name>Mg(2+)</name>
        <dbReference type="ChEBI" id="CHEBI:18420"/>
    </cofactor>
    <text evidence="25">Binds 2 magnesium ions per subunit.</text>
</comment>
<dbReference type="AlphaFoldDB" id="A0A8W8ISW5"/>
<evidence type="ECO:0000256" key="18">
    <source>
        <dbReference type="ARBA" id="ARBA00042398"/>
    </source>
</evidence>
<reference evidence="26" key="1">
    <citation type="submission" date="2022-08" db="UniProtKB">
        <authorList>
            <consortium name="EnsemblMetazoa"/>
        </authorList>
    </citation>
    <scope>IDENTIFICATION</scope>
    <source>
        <strain evidence="26">05x7-T-G4-1.051#20</strain>
    </source>
</reference>
<evidence type="ECO:0000256" key="21">
    <source>
        <dbReference type="ARBA" id="ARBA00042850"/>
    </source>
</evidence>
<proteinExistence type="inferred from homology"/>
<feature type="binding site" evidence="25">
    <location>
        <position position="325"/>
    </location>
    <ligand>
        <name>Mg(2+)</name>
        <dbReference type="ChEBI" id="CHEBI:18420"/>
        <label>1</label>
    </ligand>
</feature>
<evidence type="ECO:0000256" key="10">
    <source>
        <dbReference type="ARBA" id="ARBA00022723"/>
    </source>
</evidence>
<evidence type="ECO:0000313" key="27">
    <source>
        <dbReference type="Proteomes" id="UP000005408"/>
    </source>
</evidence>
<dbReference type="GO" id="GO:0046872">
    <property type="term" value="F:metal ion binding"/>
    <property type="evidence" value="ECO:0007669"/>
    <property type="project" value="UniProtKB-KW"/>
</dbReference>
<dbReference type="Gene3D" id="1.10.4080.10">
    <property type="entry name" value="ADP-ribosylation/Crystallin J1"/>
    <property type="match status" value="1"/>
</dbReference>
<keyword evidence="12" id="KW-0378">Hydrolase</keyword>
<evidence type="ECO:0000256" key="25">
    <source>
        <dbReference type="PIRSR" id="PIRSR605502-1"/>
    </source>
</evidence>
<evidence type="ECO:0000256" key="16">
    <source>
        <dbReference type="ARBA" id="ARBA00023242"/>
    </source>
</evidence>
<protein>
    <recommendedName>
        <fullName evidence="17">ADP-ribosylhydrolase ARH3</fullName>
        <ecNumber evidence="7">3.2.1.143</ecNumber>
    </recommendedName>
    <alternativeName>
        <fullName evidence="18">ADP-ribose glycohydrolase ARH3</fullName>
    </alternativeName>
    <alternativeName>
        <fullName evidence="19">ADP-ribosylhydrolase 3</fullName>
    </alternativeName>
    <alternativeName>
        <fullName evidence="22">O-acetyl-ADP-ribose deacetylase ARH3</fullName>
    </alternativeName>
    <alternativeName>
        <fullName evidence="23">Poly(ADP-ribose) glycohydrolase ARH3</fullName>
    </alternativeName>
    <alternativeName>
        <fullName evidence="21">[Protein ADP-ribosylarginine] hydrolase-like protein 2</fullName>
    </alternativeName>
    <alternativeName>
        <fullName evidence="20">[Protein ADP-ribosylserine] hydrolase</fullName>
    </alternativeName>
</protein>
<comment type="subunit">
    <text evidence="6">Monomer.</text>
</comment>
<keyword evidence="9" id="KW-0963">Cytoplasm</keyword>
<feature type="binding site" evidence="25">
    <location>
        <position position="72"/>
    </location>
    <ligand>
        <name>Mg(2+)</name>
        <dbReference type="ChEBI" id="CHEBI:18420"/>
        <label>1</label>
    </ligand>
</feature>
<evidence type="ECO:0000256" key="19">
    <source>
        <dbReference type="ARBA" id="ARBA00042471"/>
    </source>
</evidence>
<dbReference type="OMA" id="HMEHVEA"/>
<evidence type="ECO:0000256" key="15">
    <source>
        <dbReference type="ARBA" id="ARBA00023204"/>
    </source>
</evidence>
<comment type="similarity">
    <text evidence="5">Belongs to the ADP-ribosylglycohydrolase family.</text>
</comment>
<dbReference type="InterPro" id="IPR036705">
    <property type="entry name" value="Ribosyl_crysJ1_sf"/>
</dbReference>
<comment type="catalytic activity">
    <reaction evidence="24">
        <text>alpha-NAD(+) + H2O = ADP-D-ribose + nicotinamide + H(+)</text>
        <dbReference type="Rhea" id="RHEA:68792"/>
        <dbReference type="ChEBI" id="CHEBI:15377"/>
        <dbReference type="ChEBI" id="CHEBI:15378"/>
        <dbReference type="ChEBI" id="CHEBI:17154"/>
        <dbReference type="ChEBI" id="CHEBI:57967"/>
        <dbReference type="ChEBI" id="CHEBI:77017"/>
    </reaction>
</comment>
<keyword evidence="27" id="KW-1185">Reference proteome</keyword>
<keyword evidence="14" id="KW-0496">Mitochondrion</keyword>
<dbReference type="EC" id="3.2.1.143" evidence="7"/>
<evidence type="ECO:0000256" key="5">
    <source>
        <dbReference type="ARBA" id="ARBA00010702"/>
    </source>
</evidence>
<dbReference type="InterPro" id="IPR050792">
    <property type="entry name" value="ADP-ribosylglycohydrolase"/>
</dbReference>
<keyword evidence="15" id="KW-0234">DNA repair</keyword>
<keyword evidence="16" id="KW-0539">Nucleus</keyword>
<evidence type="ECO:0000256" key="14">
    <source>
        <dbReference type="ARBA" id="ARBA00023128"/>
    </source>
</evidence>
<feature type="binding site" evidence="25">
    <location>
        <position position="328"/>
    </location>
    <ligand>
        <name>Mg(2+)</name>
        <dbReference type="ChEBI" id="CHEBI:18420"/>
        <label>1</label>
    </ligand>
</feature>
<evidence type="ECO:0000256" key="13">
    <source>
        <dbReference type="ARBA" id="ARBA00022842"/>
    </source>
</evidence>
<dbReference type="PANTHER" id="PTHR16222">
    <property type="entry name" value="ADP-RIBOSYLGLYCOHYDROLASE"/>
    <property type="match status" value="1"/>
</dbReference>
<evidence type="ECO:0000256" key="12">
    <source>
        <dbReference type="ARBA" id="ARBA00022801"/>
    </source>
</evidence>
<dbReference type="GO" id="GO:0005759">
    <property type="term" value="C:mitochondrial matrix"/>
    <property type="evidence" value="ECO:0007669"/>
    <property type="project" value="UniProtKB-SubCell"/>
</dbReference>
<evidence type="ECO:0000256" key="20">
    <source>
        <dbReference type="ARBA" id="ARBA00042722"/>
    </source>
</evidence>